<dbReference type="SUPFAM" id="SSF48264">
    <property type="entry name" value="Cytochrome P450"/>
    <property type="match status" value="1"/>
</dbReference>
<evidence type="ECO:0000256" key="5">
    <source>
        <dbReference type="ARBA" id="ARBA00022723"/>
    </source>
</evidence>
<dbReference type="InterPro" id="IPR017972">
    <property type="entry name" value="Cyt_P450_CS"/>
</dbReference>
<feature type="binding site" description="axial binding residue" evidence="9">
    <location>
        <position position="438"/>
    </location>
    <ligand>
        <name>heme</name>
        <dbReference type="ChEBI" id="CHEBI:30413"/>
    </ligand>
    <ligandPart>
        <name>Fe</name>
        <dbReference type="ChEBI" id="CHEBI:18248"/>
    </ligandPart>
</feature>
<feature type="signal peptide" evidence="11">
    <location>
        <begin position="1"/>
        <end position="26"/>
    </location>
</feature>
<dbReference type="CDD" id="cd11065">
    <property type="entry name" value="CYP64-like"/>
    <property type="match status" value="1"/>
</dbReference>
<accession>A0A8H6Y9C5</accession>
<evidence type="ECO:0000256" key="4">
    <source>
        <dbReference type="ARBA" id="ARBA00022617"/>
    </source>
</evidence>
<dbReference type="PRINTS" id="PR00463">
    <property type="entry name" value="EP450I"/>
</dbReference>
<name>A0A8H6Y9C5_9AGAR</name>
<evidence type="ECO:0000256" key="7">
    <source>
        <dbReference type="ARBA" id="ARBA00023004"/>
    </source>
</evidence>
<evidence type="ECO:0000313" key="13">
    <source>
        <dbReference type="Proteomes" id="UP000623467"/>
    </source>
</evidence>
<evidence type="ECO:0000256" key="2">
    <source>
        <dbReference type="ARBA" id="ARBA00005179"/>
    </source>
</evidence>
<evidence type="ECO:0000256" key="9">
    <source>
        <dbReference type="PIRSR" id="PIRSR602401-1"/>
    </source>
</evidence>
<dbReference type="Gene3D" id="1.10.630.10">
    <property type="entry name" value="Cytochrome P450"/>
    <property type="match status" value="1"/>
</dbReference>
<proteinExistence type="inferred from homology"/>
<evidence type="ECO:0008006" key="14">
    <source>
        <dbReference type="Google" id="ProtNLM"/>
    </source>
</evidence>
<dbReference type="PRINTS" id="PR00385">
    <property type="entry name" value="P450"/>
</dbReference>
<feature type="chain" id="PRO_5034917348" description="Cytochrome P450" evidence="11">
    <location>
        <begin position="27"/>
        <end position="506"/>
    </location>
</feature>
<keyword evidence="7 9" id="KW-0408">Iron</keyword>
<evidence type="ECO:0000256" key="8">
    <source>
        <dbReference type="ARBA" id="ARBA00023033"/>
    </source>
</evidence>
<keyword evidence="11" id="KW-0732">Signal</keyword>
<dbReference type="InterPro" id="IPR050364">
    <property type="entry name" value="Cytochrome_P450_fung"/>
</dbReference>
<reference evidence="12" key="1">
    <citation type="submission" date="2020-05" db="EMBL/GenBank/DDBJ databases">
        <title>Mycena genomes resolve the evolution of fungal bioluminescence.</title>
        <authorList>
            <person name="Tsai I.J."/>
        </authorList>
    </citation>
    <scope>NUCLEOTIDE SEQUENCE</scope>
    <source>
        <strain evidence="12">160909Yilan</strain>
    </source>
</reference>
<dbReference type="InterPro" id="IPR036396">
    <property type="entry name" value="Cyt_P450_sf"/>
</dbReference>
<comment type="similarity">
    <text evidence="3 10">Belongs to the cytochrome P450 family.</text>
</comment>
<dbReference type="GO" id="GO:0004497">
    <property type="term" value="F:monooxygenase activity"/>
    <property type="evidence" value="ECO:0007669"/>
    <property type="project" value="UniProtKB-KW"/>
</dbReference>
<evidence type="ECO:0000256" key="3">
    <source>
        <dbReference type="ARBA" id="ARBA00010617"/>
    </source>
</evidence>
<comment type="cofactor">
    <cofactor evidence="1 9">
        <name>heme</name>
        <dbReference type="ChEBI" id="CHEBI:30413"/>
    </cofactor>
</comment>
<evidence type="ECO:0000256" key="1">
    <source>
        <dbReference type="ARBA" id="ARBA00001971"/>
    </source>
</evidence>
<dbReference type="InterPro" id="IPR001128">
    <property type="entry name" value="Cyt_P450"/>
</dbReference>
<dbReference type="OrthoDB" id="2789670at2759"/>
<dbReference type="Proteomes" id="UP000623467">
    <property type="component" value="Unassembled WGS sequence"/>
</dbReference>
<dbReference type="EMBL" id="JACAZH010000011">
    <property type="protein sequence ID" value="KAF7355007.1"/>
    <property type="molecule type" value="Genomic_DNA"/>
</dbReference>
<protein>
    <recommendedName>
        <fullName evidence="14">Cytochrome P450</fullName>
    </recommendedName>
</protein>
<dbReference type="Pfam" id="PF00067">
    <property type="entry name" value="p450"/>
    <property type="match status" value="1"/>
</dbReference>
<organism evidence="12 13">
    <name type="scientific">Mycena sanguinolenta</name>
    <dbReference type="NCBI Taxonomy" id="230812"/>
    <lineage>
        <taxon>Eukaryota</taxon>
        <taxon>Fungi</taxon>
        <taxon>Dikarya</taxon>
        <taxon>Basidiomycota</taxon>
        <taxon>Agaricomycotina</taxon>
        <taxon>Agaricomycetes</taxon>
        <taxon>Agaricomycetidae</taxon>
        <taxon>Agaricales</taxon>
        <taxon>Marasmiineae</taxon>
        <taxon>Mycenaceae</taxon>
        <taxon>Mycena</taxon>
    </lineage>
</organism>
<dbReference type="PROSITE" id="PS00086">
    <property type="entry name" value="CYTOCHROME_P450"/>
    <property type="match status" value="1"/>
</dbReference>
<dbReference type="GO" id="GO:0016705">
    <property type="term" value="F:oxidoreductase activity, acting on paired donors, with incorporation or reduction of molecular oxygen"/>
    <property type="evidence" value="ECO:0007669"/>
    <property type="project" value="InterPro"/>
</dbReference>
<keyword evidence="8 10" id="KW-0503">Monooxygenase</keyword>
<comment type="caution">
    <text evidence="12">The sequence shown here is derived from an EMBL/GenBank/DDBJ whole genome shotgun (WGS) entry which is preliminary data.</text>
</comment>
<dbReference type="InterPro" id="IPR002401">
    <property type="entry name" value="Cyt_P450_E_grp-I"/>
</dbReference>
<comment type="pathway">
    <text evidence="2">Secondary metabolite biosynthesis.</text>
</comment>
<dbReference type="GO" id="GO:0020037">
    <property type="term" value="F:heme binding"/>
    <property type="evidence" value="ECO:0007669"/>
    <property type="project" value="InterPro"/>
</dbReference>
<dbReference type="AlphaFoldDB" id="A0A8H6Y9C5"/>
<dbReference type="GO" id="GO:0005506">
    <property type="term" value="F:iron ion binding"/>
    <property type="evidence" value="ECO:0007669"/>
    <property type="project" value="InterPro"/>
</dbReference>
<evidence type="ECO:0000256" key="10">
    <source>
        <dbReference type="RuleBase" id="RU000461"/>
    </source>
</evidence>
<sequence>MISLLLALDICAVLCILFLLKRLVSSQQQVHALPPGPKGLPLVGSVLDMPSEQEWITFSKWADTWGDICSTTVLGQPIIIIGSAKVAVDLLDKRSAIYSDRPVCMMGGELVGWKNTLVLLPYGDRFRRFRRLFHNIIGSRSAMKQFFPVEELETRRFLRRVLAKPGDLRKHIRKTAGAVILRISHGYEVKETNDPFVDLAEQATEQFSLSTAPGGFMVDMIPALCHVPKWFPFTAWRRKADAWAATLNQLVEQPYNFVKHQMATGTAPISFTSTLLEPKQLTEEEEFDIKWSSASLYSAGSDTTVSAVYAFFLAMALYPAVQAKAQAEIDAVVGNDRLPTFADREDLPYVDALVKEVLRWHSVTPTGVMRRAMREDVYEGYLIPKGALILTNIHRITHDARTYADPTTFNPDRFIATKDKPAEADPRNFCWGFGRRICPGMHLADASLFISAVMTLAVFDISKCVENGKVIVPVHENTTGTISHPVSFPCVVSPRSEKSIHLIHTE</sequence>
<evidence type="ECO:0000256" key="6">
    <source>
        <dbReference type="ARBA" id="ARBA00023002"/>
    </source>
</evidence>
<keyword evidence="13" id="KW-1185">Reference proteome</keyword>
<dbReference type="PANTHER" id="PTHR46300">
    <property type="entry name" value="P450, PUTATIVE (EUROFUNG)-RELATED-RELATED"/>
    <property type="match status" value="1"/>
</dbReference>
<dbReference type="PANTHER" id="PTHR46300:SF7">
    <property type="entry name" value="P450, PUTATIVE (EUROFUNG)-RELATED"/>
    <property type="match status" value="1"/>
</dbReference>
<gene>
    <name evidence="12" type="ORF">MSAN_01416200</name>
</gene>
<keyword evidence="5 9" id="KW-0479">Metal-binding</keyword>
<keyword evidence="4 9" id="KW-0349">Heme</keyword>
<evidence type="ECO:0000256" key="11">
    <source>
        <dbReference type="SAM" id="SignalP"/>
    </source>
</evidence>
<keyword evidence="6 10" id="KW-0560">Oxidoreductase</keyword>
<evidence type="ECO:0000313" key="12">
    <source>
        <dbReference type="EMBL" id="KAF7355007.1"/>
    </source>
</evidence>